<proteinExistence type="predicted"/>
<dbReference type="SUPFAM" id="SSF56784">
    <property type="entry name" value="HAD-like"/>
    <property type="match status" value="1"/>
</dbReference>
<dbReference type="InterPro" id="IPR023214">
    <property type="entry name" value="HAD_sf"/>
</dbReference>
<dbReference type="Pfam" id="PF12710">
    <property type="entry name" value="HAD"/>
    <property type="match status" value="1"/>
</dbReference>
<feature type="region of interest" description="Disordered" evidence="1">
    <location>
        <begin position="1"/>
        <end position="31"/>
    </location>
</feature>
<dbReference type="InterPro" id="IPR036412">
    <property type="entry name" value="HAD-like_sf"/>
</dbReference>
<evidence type="ECO:0000256" key="1">
    <source>
        <dbReference type="SAM" id="MobiDB-lite"/>
    </source>
</evidence>
<dbReference type="RefSeq" id="WP_150548167.1">
    <property type="nucleotide sequence ID" value="NZ_LR215729.2"/>
</dbReference>
<name>A0A653E5H9_9PSED</name>
<gene>
    <name evidence="2" type="ORF">PMYSY11_1996</name>
</gene>
<protein>
    <submittedName>
        <fullName evidence="2">Haloacid dehalogenase</fullName>
    </submittedName>
</protein>
<evidence type="ECO:0000313" key="2">
    <source>
        <dbReference type="EMBL" id="VEV97042.1"/>
    </source>
</evidence>
<dbReference type="Gene3D" id="3.40.50.1000">
    <property type="entry name" value="HAD superfamily/HAD-like"/>
    <property type="match status" value="1"/>
</dbReference>
<accession>A0A653E5H9</accession>
<dbReference type="EMBL" id="LR215729">
    <property type="protein sequence ID" value="VEV97042.1"/>
    <property type="molecule type" value="Genomic_DNA"/>
</dbReference>
<dbReference type="AlphaFoldDB" id="A0A653E5H9"/>
<sequence length="331" mass="37454">MKHIQLPFKNPEQSDPLVRQPSPNDPLPSWRDGATKQAIIAFVESVTDSTSKDYVPVSERIATLDNDGTLWSEKPLYFQVLFAFDEVKRRASDHPDWKDRHGFKELLEGGIDAVKENDHEGIMAIVEATHTGISTDQFTANVRAWLATARHPGTHRPYTEMVFQPMLELLNYLRANDFQTYIVSGGEVTFMRAWSEDVYGIGPEQVIGTTFINRYHDNNGEPEIVRTVIMAHHNDGPGKPVGIESIIGRRPIMAIGNGDGDLEMLQWTAAGEGPRFMGVIHHTDAKREWAYDRKALIGKLDETLDEAIANNWTVVDMQRDWARIYPENSDK</sequence>
<reference evidence="2" key="1">
    <citation type="submission" date="2019-02" db="EMBL/GenBank/DDBJ databases">
        <authorList>
            <consortium name="Genoscope - CEA"/>
            <person name="William W."/>
        </authorList>
    </citation>
    <scope>NUCLEOTIDE SEQUENCE [LARGE SCALE GENOMIC DNA]</scope>
    <source>
        <strain evidence="2">YSy11</strain>
    </source>
</reference>
<dbReference type="CDD" id="cd01427">
    <property type="entry name" value="HAD_like"/>
    <property type="match status" value="1"/>
</dbReference>
<organism evidence="2">
    <name type="scientific">Pseudomonas marincola</name>
    <dbReference type="NCBI Taxonomy" id="437900"/>
    <lineage>
        <taxon>Bacteria</taxon>
        <taxon>Pseudomonadati</taxon>
        <taxon>Pseudomonadota</taxon>
        <taxon>Gammaproteobacteria</taxon>
        <taxon>Pseudomonadales</taxon>
        <taxon>Pseudomonadaceae</taxon>
        <taxon>Pseudomonas</taxon>
    </lineage>
</organism>